<dbReference type="OrthoDB" id="2511998at2759"/>
<dbReference type="EMBL" id="VSWC01000144">
    <property type="protein sequence ID" value="KAA1077525.1"/>
    <property type="molecule type" value="Genomic_DNA"/>
</dbReference>
<accession>A0A5B0MKT3</accession>
<feature type="region of interest" description="Disordered" evidence="1">
    <location>
        <begin position="68"/>
        <end position="106"/>
    </location>
</feature>
<organism evidence="2 3">
    <name type="scientific">Puccinia graminis f. sp. tritici</name>
    <dbReference type="NCBI Taxonomy" id="56615"/>
    <lineage>
        <taxon>Eukaryota</taxon>
        <taxon>Fungi</taxon>
        <taxon>Dikarya</taxon>
        <taxon>Basidiomycota</taxon>
        <taxon>Pucciniomycotina</taxon>
        <taxon>Pucciniomycetes</taxon>
        <taxon>Pucciniales</taxon>
        <taxon>Pucciniaceae</taxon>
        <taxon>Puccinia</taxon>
    </lineage>
</organism>
<dbReference type="Proteomes" id="UP000324748">
    <property type="component" value="Unassembled WGS sequence"/>
</dbReference>
<proteinExistence type="predicted"/>
<dbReference type="AlphaFoldDB" id="A0A5B0MKT3"/>
<evidence type="ECO:0000256" key="1">
    <source>
        <dbReference type="SAM" id="MobiDB-lite"/>
    </source>
</evidence>
<name>A0A5B0MKT3_PUCGR</name>
<evidence type="ECO:0008006" key="4">
    <source>
        <dbReference type="Google" id="ProtNLM"/>
    </source>
</evidence>
<gene>
    <name evidence="2" type="ORF">PGT21_010768</name>
</gene>
<evidence type="ECO:0000313" key="3">
    <source>
        <dbReference type="Proteomes" id="UP000324748"/>
    </source>
</evidence>
<protein>
    <recommendedName>
        <fullName evidence="4">hAT-like transposase RNase-H fold domain-containing protein</fullName>
    </recommendedName>
</protein>
<comment type="caution">
    <text evidence="2">The sequence shown here is derived from an EMBL/GenBank/DDBJ whole genome shotgun (WGS) entry which is preliminary data.</text>
</comment>
<keyword evidence="3" id="KW-1185">Reference proteome</keyword>
<reference evidence="2 3" key="1">
    <citation type="submission" date="2019-05" db="EMBL/GenBank/DDBJ databases">
        <title>Emergence of the Ug99 lineage of the wheat stem rust pathogen through somatic hybridization.</title>
        <authorList>
            <person name="Li F."/>
            <person name="Upadhyaya N.M."/>
            <person name="Sperschneider J."/>
            <person name="Matny O."/>
            <person name="Nguyen-Phuc H."/>
            <person name="Mago R."/>
            <person name="Raley C."/>
            <person name="Miller M.E."/>
            <person name="Silverstein K.A.T."/>
            <person name="Henningsen E."/>
            <person name="Hirsch C.D."/>
            <person name="Visser B."/>
            <person name="Pretorius Z.A."/>
            <person name="Steffenson B.J."/>
            <person name="Schwessinger B."/>
            <person name="Dodds P.N."/>
            <person name="Figueroa M."/>
        </authorList>
    </citation>
    <scope>NUCLEOTIDE SEQUENCE [LARGE SCALE GENOMIC DNA]</scope>
    <source>
        <strain evidence="2">21-0</strain>
    </source>
</reference>
<sequence>MIKELSRLIKEHDGKFWDDSINHQQCFCHVLALILSAGLTAIKLSTAEGPTSQRPDGFPALQTITKEGELIDNGNQDSDEEEEIDPDDVSEAGSQPDESQEVITKKSKGKYATSGIGFTLKKVTHVTNYFYHS</sequence>
<feature type="compositionally biased region" description="Acidic residues" evidence="1">
    <location>
        <begin position="77"/>
        <end position="90"/>
    </location>
</feature>
<evidence type="ECO:0000313" key="2">
    <source>
        <dbReference type="EMBL" id="KAA1077525.1"/>
    </source>
</evidence>